<evidence type="ECO:0000259" key="2">
    <source>
        <dbReference type="Pfam" id="PF01370"/>
    </source>
</evidence>
<feature type="domain" description="NAD-dependent epimerase/dehydratase" evidence="2">
    <location>
        <begin position="4"/>
        <end position="213"/>
    </location>
</feature>
<dbReference type="PANTHER" id="PTHR11092:SF0">
    <property type="entry name" value="EPIMERASE FAMILY PROTEIN SDR39U1"/>
    <property type="match status" value="1"/>
</dbReference>
<evidence type="ECO:0000259" key="3">
    <source>
        <dbReference type="Pfam" id="PF08338"/>
    </source>
</evidence>
<dbReference type="Pfam" id="PF01370">
    <property type="entry name" value="Epimerase"/>
    <property type="match status" value="1"/>
</dbReference>
<dbReference type="InterPro" id="IPR001509">
    <property type="entry name" value="Epimerase_deHydtase"/>
</dbReference>
<feature type="domain" description="DUF1731" evidence="3">
    <location>
        <begin position="249"/>
        <end position="296"/>
    </location>
</feature>
<name>A0A0R2U8R5_9GAMM</name>
<dbReference type="InterPro" id="IPR036291">
    <property type="entry name" value="NAD(P)-bd_dom_sf"/>
</dbReference>
<dbReference type="Proteomes" id="UP000051213">
    <property type="component" value="Unassembled WGS sequence"/>
</dbReference>
<dbReference type="PANTHER" id="PTHR11092">
    <property type="entry name" value="SUGAR NUCLEOTIDE EPIMERASE RELATED"/>
    <property type="match status" value="1"/>
</dbReference>
<dbReference type="AlphaFoldDB" id="A0A0R2U8R5"/>
<reference evidence="4 5" key="1">
    <citation type="submission" date="2015-10" db="EMBL/GenBank/DDBJ databases">
        <title>Metagenome-Assembled Genomes uncover a global brackish microbiome.</title>
        <authorList>
            <person name="Hugerth L.W."/>
            <person name="Larsson J."/>
            <person name="Alneberg J."/>
            <person name="Lindh M.V."/>
            <person name="Legrand C."/>
            <person name="Pinhassi J."/>
            <person name="Andersson A.F."/>
        </authorList>
    </citation>
    <scope>NUCLEOTIDE SEQUENCE [LARGE SCALE GENOMIC DNA]</scope>
    <source>
        <strain evidence="4">BACL26 MAG-121220-bin70</strain>
    </source>
</reference>
<sequence>MQTVLVTGGSGFIGRHFCRAASQFGWHLIVLSRSPAKAKMVLPEAVQIVSNLDQIAADESIDVVVNLAGEPLAESRWTDGNKEKFYASRSGLTDSLYRFFRERELAPATLISGSAIGYYGSGSDPKHEESTVVDGFSHQLCDSWEKSANQFQSLGTRVCTLRTGIVLGDQGALAKMLLPFKYGLGGPIGDGRQMMSWIHITDMVNVLLHCIADTGLSGPINATAPNPVDNKTFVKALGETLHRSVASPMPGFMVRLLFGEMGVELLLQGQCVIPQKLQQNGFRFEFPSLPQALDDLLS</sequence>
<comment type="similarity">
    <text evidence="1">Belongs to the NAD(P)-dependent epimerase/dehydratase family. SDR39U1 subfamily.</text>
</comment>
<dbReference type="EMBL" id="LICA01000069">
    <property type="protein sequence ID" value="KRO95913.1"/>
    <property type="molecule type" value="Genomic_DNA"/>
</dbReference>
<accession>A0A0R2U8R5</accession>
<organism evidence="4 5">
    <name type="scientific">SAR92 bacterium BACL26 MAG-121220-bin70</name>
    <dbReference type="NCBI Taxonomy" id="1655626"/>
    <lineage>
        <taxon>Bacteria</taxon>
        <taxon>Pseudomonadati</taxon>
        <taxon>Pseudomonadota</taxon>
        <taxon>Gammaproteobacteria</taxon>
        <taxon>Cellvibrionales</taxon>
        <taxon>Porticoccaceae</taxon>
        <taxon>SAR92 clade</taxon>
    </lineage>
</organism>
<dbReference type="SUPFAM" id="SSF51735">
    <property type="entry name" value="NAD(P)-binding Rossmann-fold domains"/>
    <property type="match status" value="1"/>
</dbReference>
<evidence type="ECO:0000313" key="5">
    <source>
        <dbReference type="Proteomes" id="UP000051213"/>
    </source>
</evidence>
<comment type="caution">
    <text evidence="4">The sequence shown here is derived from an EMBL/GenBank/DDBJ whole genome shotgun (WGS) entry which is preliminary data.</text>
</comment>
<dbReference type="NCBIfam" id="TIGR01777">
    <property type="entry name" value="yfcH"/>
    <property type="match status" value="1"/>
</dbReference>
<evidence type="ECO:0008006" key="6">
    <source>
        <dbReference type="Google" id="ProtNLM"/>
    </source>
</evidence>
<dbReference type="InterPro" id="IPR010099">
    <property type="entry name" value="SDR39U1"/>
</dbReference>
<evidence type="ECO:0000256" key="1">
    <source>
        <dbReference type="ARBA" id="ARBA00009353"/>
    </source>
</evidence>
<dbReference type="Pfam" id="PF08338">
    <property type="entry name" value="DUF1731"/>
    <property type="match status" value="1"/>
</dbReference>
<gene>
    <name evidence="4" type="ORF">ABS24_06305</name>
</gene>
<protein>
    <recommendedName>
        <fullName evidence="6">Epimerase</fullName>
    </recommendedName>
</protein>
<dbReference type="Gene3D" id="3.40.50.720">
    <property type="entry name" value="NAD(P)-binding Rossmann-like Domain"/>
    <property type="match status" value="1"/>
</dbReference>
<proteinExistence type="inferred from homology"/>
<dbReference type="CDD" id="cd05242">
    <property type="entry name" value="SDR_a8"/>
    <property type="match status" value="1"/>
</dbReference>
<evidence type="ECO:0000313" key="4">
    <source>
        <dbReference type="EMBL" id="KRO95913.1"/>
    </source>
</evidence>
<dbReference type="InterPro" id="IPR013549">
    <property type="entry name" value="DUF1731"/>
</dbReference>